<organism evidence="1 2">
    <name type="scientific">Methanohalarchaeum thermophilum</name>
    <dbReference type="NCBI Taxonomy" id="1903181"/>
    <lineage>
        <taxon>Archaea</taxon>
        <taxon>Methanobacteriati</taxon>
        <taxon>Methanobacteriota</taxon>
        <taxon>Methanonatronarchaeia</taxon>
        <taxon>Methanonatronarchaeales</taxon>
        <taxon>Methanonatronarchaeaceae</taxon>
        <taxon>Candidatus Methanohalarchaeum</taxon>
    </lineage>
</organism>
<comment type="caution">
    <text evidence="1">The sequence shown here is derived from an EMBL/GenBank/DDBJ whole genome shotgun (WGS) entry which is preliminary data.</text>
</comment>
<dbReference type="AlphaFoldDB" id="A0A1Q6DTX0"/>
<name>A0A1Q6DTX0_METT1</name>
<dbReference type="InParanoid" id="A0A1Q6DTX0"/>
<protein>
    <submittedName>
        <fullName evidence="1">Uncharacterized protein</fullName>
    </submittedName>
</protein>
<keyword evidence="2" id="KW-1185">Reference proteome</keyword>
<proteinExistence type="predicted"/>
<reference evidence="1" key="1">
    <citation type="submission" date="2016-12" db="EMBL/GenBank/DDBJ databases">
        <title>Discovery of methanogenic haloarchaea.</title>
        <authorList>
            <person name="Sorokin D.Y."/>
            <person name="Makarova K.S."/>
            <person name="Abbas B."/>
            <person name="Ferrer M."/>
            <person name="Golyshin P.N."/>
        </authorList>
    </citation>
    <scope>NUCLEOTIDE SEQUENCE [LARGE SCALE GENOMIC DNA]</scope>
    <source>
        <strain evidence="1">HMET1</strain>
    </source>
</reference>
<dbReference type="STRING" id="1903181.BTN85_0266"/>
<evidence type="ECO:0000313" key="2">
    <source>
        <dbReference type="Proteomes" id="UP000185744"/>
    </source>
</evidence>
<evidence type="ECO:0000313" key="1">
    <source>
        <dbReference type="EMBL" id="OKY77795.1"/>
    </source>
</evidence>
<dbReference type="EMBL" id="MSDW01000001">
    <property type="protein sequence ID" value="OKY77795.1"/>
    <property type="molecule type" value="Genomic_DNA"/>
</dbReference>
<gene>
    <name evidence="1" type="ORF">BTN85_0266</name>
</gene>
<accession>A0A1Q6DTX0</accession>
<dbReference type="Proteomes" id="UP000185744">
    <property type="component" value="Unassembled WGS sequence"/>
</dbReference>
<sequence length="35" mass="3920">MILENNANGFISILINKGDKIDFSYESGGLFLKKE</sequence>